<dbReference type="AlphaFoldDB" id="A0A3T0S0U3"/>
<dbReference type="EMBL" id="CP025570">
    <property type="protein sequence ID" value="AZZ39938.1"/>
    <property type="molecule type" value="Genomic_DNA"/>
</dbReference>
<evidence type="ECO:0000313" key="1">
    <source>
        <dbReference type="EMBL" id="AZZ39938.1"/>
    </source>
</evidence>
<name>A0A3T0S0U3_9ACTN</name>
<organism evidence="1 2">
    <name type="scientific">Acidipropionibacterium jensenii</name>
    <dbReference type="NCBI Taxonomy" id="1749"/>
    <lineage>
        <taxon>Bacteria</taxon>
        <taxon>Bacillati</taxon>
        <taxon>Actinomycetota</taxon>
        <taxon>Actinomycetes</taxon>
        <taxon>Propionibacteriales</taxon>
        <taxon>Propionibacteriaceae</taxon>
        <taxon>Acidipropionibacterium</taxon>
    </lineage>
</organism>
<dbReference type="KEGG" id="aji:C0Z10_09440"/>
<accession>A0A3T0S0U3</accession>
<gene>
    <name evidence="1" type="ORF">C0Z10_09440</name>
</gene>
<sequence>MTDIYWGQAYREHGNVLVRITLKRRGLADVHRTMWLNGDDVDMVFKLGDHDRRQQEEDYLLAKAGVRREDVDSIREPAYLLTDLRALDEHLASIK</sequence>
<evidence type="ECO:0000313" key="2">
    <source>
        <dbReference type="Proteomes" id="UP000285875"/>
    </source>
</evidence>
<dbReference type="RefSeq" id="WP_097799205.1">
    <property type="nucleotide sequence ID" value="NZ_CP025570.1"/>
</dbReference>
<proteinExistence type="predicted"/>
<dbReference type="Proteomes" id="UP000285875">
    <property type="component" value="Chromosome"/>
</dbReference>
<protein>
    <submittedName>
        <fullName evidence="1">Uncharacterized protein</fullName>
    </submittedName>
</protein>
<reference evidence="2" key="1">
    <citation type="submission" date="2017-12" db="EMBL/GenBank/DDBJ databases">
        <title>Whole genome sequencing of Acidipropionibacterium jensenii strains JS279 and JS280.</title>
        <authorList>
            <person name="Deptula P."/>
            <person name="Laine P."/>
            <person name="Smolander O.-P."/>
            <person name="Paulin L."/>
            <person name="Auvinen P."/>
            <person name="Varmanen P."/>
        </authorList>
    </citation>
    <scope>NUCLEOTIDE SEQUENCE [LARGE SCALE GENOMIC DNA]</scope>
    <source>
        <strain evidence="2">JS280</strain>
    </source>
</reference>